<protein>
    <submittedName>
        <fullName evidence="3">Secreted protein</fullName>
    </submittedName>
</protein>
<sequence length="91" mass="9566">MLSLLGRSSSSACRPVVLVLAQAQTNSTTPATVAQHNIPEPRISSQSAQFRKGTGGRWVSHAAAQSIAPLPNQCTFEQTWTGGVPFDQGCA</sequence>
<keyword evidence="2" id="KW-1185">Reference proteome</keyword>
<reference evidence="1 2" key="1">
    <citation type="submission" date="2018-11" db="EMBL/GenBank/DDBJ databases">
        <authorList>
            <consortium name="Pathogen Informatics"/>
        </authorList>
    </citation>
    <scope>NUCLEOTIDE SEQUENCE [LARGE SCALE GENOMIC DNA]</scope>
</reference>
<dbReference type="AlphaFoldDB" id="A0A183F7R0"/>
<dbReference type="WBParaSite" id="HPBE_0000220201-mRNA-1">
    <property type="protein sequence ID" value="HPBE_0000220201-mRNA-1"/>
    <property type="gene ID" value="HPBE_0000220201"/>
</dbReference>
<evidence type="ECO:0000313" key="3">
    <source>
        <dbReference type="WBParaSite" id="HPBE_0000220201-mRNA-1"/>
    </source>
</evidence>
<organism evidence="2 3">
    <name type="scientific">Heligmosomoides polygyrus</name>
    <name type="common">Parasitic roundworm</name>
    <dbReference type="NCBI Taxonomy" id="6339"/>
    <lineage>
        <taxon>Eukaryota</taxon>
        <taxon>Metazoa</taxon>
        <taxon>Ecdysozoa</taxon>
        <taxon>Nematoda</taxon>
        <taxon>Chromadorea</taxon>
        <taxon>Rhabditida</taxon>
        <taxon>Rhabditina</taxon>
        <taxon>Rhabditomorpha</taxon>
        <taxon>Strongyloidea</taxon>
        <taxon>Heligmosomidae</taxon>
        <taxon>Heligmosomoides</taxon>
    </lineage>
</organism>
<evidence type="ECO:0000313" key="1">
    <source>
        <dbReference type="EMBL" id="VDO23664.1"/>
    </source>
</evidence>
<gene>
    <name evidence="1" type="ORF">HPBE_LOCUS2203</name>
</gene>
<accession>A0A3P7UJ22</accession>
<reference evidence="3" key="2">
    <citation type="submission" date="2019-09" db="UniProtKB">
        <authorList>
            <consortium name="WormBaseParasite"/>
        </authorList>
    </citation>
    <scope>IDENTIFICATION</scope>
</reference>
<evidence type="ECO:0000313" key="2">
    <source>
        <dbReference type="Proteomes" id="UP000050761"/>
    </source>
</evidence>
<name>A0A183F7R0_HELPZ</name>
<dbReference type="EMBL" id="UZAH01003060">
    <property type="protein sequence ID" value="VDO23664.1"/>
    <property type="molecule type" value="Genomic_DNA"/>
</dbReference>
<proteinExistence type="predicted"/>
<dbReference type="Proteomes" id="UP000050761">
    <property type="component" value="Unassembled WGS sequence"/>
</dbReference>
<accession>A0A183F7R0</accession>